<evidence type="ECO:0000313" key="3">
    <source>
        <dbReference type="Proteomes" id="UP001295740"/>
    </source>
</evidence>
<reference evidence="2" key="1">
    <citation type="submission" date="2023-10" db="EMBL/GenBank/DDBJ databases">
        <authorList>
            <person name="Hackl T."/>
        </authorList>
    </citation>
    <scope>NUCLEOTIDE SEQUENCE</scope>
</reference>
<organism evidence="2 3">
    <name type="scientific">Anthostomella pinea</name>
    <dbReference type="NCBI Taxonomy" id="933095"/>
    <lineage>
        <taxon>Eukaryota</taxon>
        <taxon>Fungi</taxon>
        <taxon>Dikarya</taxon>
        <taxon>Ascomycota</taxon>
        <taxon>Pezizomycotina</taxon>
        <taxon>Sordariomycetes</taxon>
        <taxon>Xylariomycetidae</taxon>
        <taxon>Xylariales</taxon>
        <taxon>Xylariaceae</taxon>
        <taxon>Anthostomella</taxon>
    </lineage>
</organism>
<feature type="compositionally biased region" description="Basic and acidic residues" evidence="1">
    <location>
        <begin position="538"/>
        <end position="552"/>
    </location>
</feature>
<keyword evidence="3" id="KW-1185">Reference proteome</keyword>
<evidence type="ECO:0000313" key="2">
    <source>
        <dbReference type="EMBL" id="CAJ2500279.1"/>
    </source>
</evidence>
<sequence>MCGLTRLFCVVCTANDLYLFHRCNGIEDDKYYDPKGDKPLPPGHRFYCPEMTWPLAPSPQDMSLHVCDVCLRRAIIWYNNISEAKKINDDARREHSRYPRPAIAASEETDDDEMEFADTDFPPDWKYVSQSIKRMVYHKHCKNKIANADAHWETRLSELSHRSLTLWVPCCNLCKTPTFTPNGGIEGIEMEPSSVFWKWMCQLKNENVVQMQIATGFLTKPCIRCAKAELALRRKVTQLVETDGSRFEAWAVWIWLSMRGSYDVDFWKHESINVGIPECPTPPAEDFMKLMTVGWRTRTGTIWEDLVDLEAPATCSFLSLMHKTPFNALSQWTNFAGKPCDAAAPEVQAPPSPMATRESTPTGPDALESEPGLQSPASSATIDYEEPVVIRDDDSDNITEASTGPREGDNETAYDKEQRKTRDAGLLTPVYVAAMIPQEYNRYVSKMKHQCQPVPDPHGSEAQVHMVVVQGMYVDEDGRAARWVKNRLARDGTAMRHGRYIHSTCQNRRKRRRGASSDSGPPAKRVHWEEAPTPPRSVRQDSRDGLLPKDDTAMPDQQRSGRATPSREKAQAGRMNGSVEPMESLEGTAGDNHHLAGNKQSAQQTNRQPLPTFEKAGNGDYLSGDQGSAQYHNRPSSPAFEDIGDEDDLFGDKEFARYEEVQAQTDASSGQEEEDVVMEDVLVNENDEGTFNICSAKCYHLQGNIKPSSMWSLEFGVDRIEPIQGVEE</sequence>
<name>A0AAI8YAN4_9PEZI</name>
<feature type="region of interest" description="Disordered" evidence="1">
    <location>
        <begin position="499"/>
        <end position="647"/>
    </location>
</feature>
<feature type="compositionally biased region" description="Polar residues" evidence="1">
    <location>
        <begin position="625"/>
        <end position="636"/>
    </location>
</feature>
<dbReference type="EMBL" id="CAUWAG010000003">
    <property type="protein sequence ID" value="CAJ2500279.1"/>
    <property type="molecule type" value="Genomic_DNA"/>
</dbReference>
<feature type="compositionally biased region" description="Basic and acidic residues" evidence="1">
    <location>
        <begin position="406"/>
        <end position="421"/>
    </location>
</feature>
<dbReference type="AlphaFoldDB" id="A0AAI8YAN4"/>
<proteinExistence type="predicted"/>
<dbReference type="Proteomes" id="UP001295740">
    <property type="component" value="Unassembled WGS sequence"/>
</dbReference>
<accession>A0AAI8YAN4</accession>
<evidence type="ECO:0000256" key="1">
    <source>
        <dbReference type="SAM" id="MobiDB-lite"/>
    </source>
</evidence>
<feature type="region of interest" description="Disordered" evidence="1">
    <location>
        <begin position="341"/>
        <end position="421"/>
    </location>
</feature>
<protein>
    <submittedName>
        <fullName evidence="2">Uu.00g031320.m01.CDS01</fullName>
    </submittedName>
</protein>
<gene>
    <name evidence="2" type="ORF">KHLLAP_LOCUS747</name>
</gene>
<comment type="caution">
    <text evidence="2">The sequence shown here is derived from an EMBL/GenBank/DDBJ whole genome shotgun (WGS) entry which is preliminary data.</text>
</comment>
<feature type="compositionally biased region" description="Polar residues" evidence="1">
    <location>
        <begin position="598"/>
        <end position="609"/>
    </location>
</feature>